<dbReference type="Gene3D" id="1.10.510.10">
    <property type="entry name" value="Transferase(Phosphotransferase) domain 1"/>
    <property type="match status" value="1"/>
</dbReference>
<dbReference type="PANTHER" id="PTHR44329">
    <property type="entry name" value="SERINE/THREONINE-PROTEIN KINASE TNNI3K-RELATED"/>
    <property type="match status" value="1"/>
</dbReference>
<proteinExistence type="predicted"/>
<comment type="caution">
    <text evidence="2">The sequence shown here is derived from an EMBL/GenBank/DDBJ whole genome shotgun (WGS) entry which is preliminary data.</text>
</comment>
<dbReference type="Proteomes" id="UP000266861">
    <property type="component" value="Unassembled WGS sequence"/>
</dbReference>
<dbReference type="PROSITE" id="PS50011">
    <property type="entry name" value="PROTEIN_KINASE_DOM"/>
    <property type="match status" value="1"/>
</dbReference>
<dbReference type="GO" id="GO:0005524">
    <property type="term" value="F:ATP binding"/>
    <property type="evidence" value="ECO:0007669"/>
    <property type="project" value="InterPro"/>
</dbReference>
<dbReference type="InterPro" id="IPR051681">
    <property type="entry name" value="Ser/Thr_Kinases-Pseudokinases"/>
</dbReference>
<evidence type="ECO:0000259" key="1">
    <source>
        <dbReference type="PROSITE" id="PS50011"/>
    </source>
</evidence>
<feature type="domain" description="Protein kinase" evidence="1">
    <location>
        <begin position="65"/>
        <end position="339"/>
    </location>
</feature>
<dbReference type="AlphaFoldDB" id="A0A397JF63"/>
<dbReference type="SUPFAM" id="SSF56112">
    <property type="entry name" value="Protein kinase-like (PK-like)"/>
    <property type="match status" value="1"/>
</dbReference>
<keyword evidence="3" id="KW-1185">Reference proteome</keyword>
<dbReference type="EMBL" id="PQFF01000091">
    <property type="protein sequence ID" value="RHZ83300.1"/>
    <property type="molecule type" value="Genomic_DNA"/>
</dbReference>
<evidence type="ECO:0000313" key="3">
    <source>
        <dbReference type="Proteomes" id="UP000266861"/>
    </source>
</evidence>
<dbReference type="OrthoDB" id="26722at2759"/>
<reference evidence="2 3" key="1">
    <citation type="submission" date="2018-08" db="EMBL/GenBank/DDBJ databases">
        <title>Genome and evolution of the arbuscular mycorrhizal fungus Diversispora epigaea (formerly Glomus versiforme) and its bacterial endosymbionts.</title>
        <authorList>
            <person name="Sun X."/>
            <person name="Fei Z."/>
            <person name="Harrison M."/>
        </authorList>
    </citation>
    <scope>NUCLEOTIDE SEQUENCE [LARGE SCALE GENOMIC DNA]</scope>
    <source>
        <strain evidence="2 3">IT104</strain>
    </source>
</reference>
<protein>
    <recommendedName>
        <fullName evidence="1">Protein kinase domain-containing protein</fullName>
    </recommendedName>
</protein>
<dbReference type="InterPro" id="IPR001245">
    <property type="entry name" value="Ser-Thr/Tyr_kinase_cat_dom"/>
</dbReference>
<gene>
    <name evidence="2" type="ORF">Glove_97g110</name>
</gene>
<name>A0A397JF63_9GLOM</name>
<organism evidence="2 3">
    <name type="scientific">Diversispora epigaea</name>
    <dbReference type="NCBI Taxonomy" id="1348612"/>
    <lineage>
        <taxon>Eukaryota</taxon>
        <taxon>Fungi</taxon>
        <taxon>Fungi incertae sedis</taxon>
        <taxon>Mucoromycota</taxon>
        <taxon>Glomeromycotina</taxon>
        <taxon>Glomeromycetes</taxon>
        <taxon>Diversisporales</taxon>
        <taxon>Diversisporaceae</taxon>
        <taxon>Diversispora</taxon>
    </lineage>
</organism>
<dbReference type="InterPro" id="IPR000719">
    <property type="entry name" value="Prot_kinase_dom"/>
</dbReference>
<dbReference type="Pfam" id="PF07714">
    <property type="entry name" value="PK_Tyr_Ser-Thr"/>
    <property type="match status" value="1"/>
</dbReference>
<dbReference type="STRING" id="1348612.A0A397JF63"/>
<dbReference type="GO" id="GO:0004674">
    <property type="term" value="F:protein serine/threonine kinase activity"/>
    <property type="evidence" value="ECO:0007669"/>
    <property type="project" value="TreeGrafter"/>
</dbReference>
<evidence type="ECO:0000313" key="2">
    <source>
        <dbReference type="EMBL" id="RHZ83300.1"/>
    </source>
</evidence>
<sequence>MSYFCPECNQEYNDYWCKPCNSMHFKNDFDKWTSGNETIDKFIQDAQLNADDYRKVIEWMPYGRFQDIKQIGKGGYGTIYYAKWIDGRIYDWHIEDQRWERFGQFEVVLKKFDGIVDISEDFLNEMAIHLNTNDEMSLNRFYGITKDPETHEYMMILRYYSGGSLRNYLNTNFGNIHWNNKLEHLYNIANELSEFHKLDKVHRDFHPGNIFKSSLESNNIYISDFGLSKLITENIKSSRRNTISGVLPYIAPEVLGGEEYTKAADVYSFAFVAYEIITGILPYHDVPHDKDLAFKICNGFRPKIPFHTPKLITQIIMRCWDARITHRPTFKELEKELWKYYNDYCKNNKNNNNEITIQIKEAEEFSKNQTTDTITSVNYKTHLQAIYTSRLLDFSNLPKPKNDENFEKKLEELSNKC</sequence>
<accession>A0A397JF63</accession>
<dbReference type="InterPro" id="IPR011009">
    <property type="entry name" value="Kinase-like_dom_sf"/>
</dbReference>